<keyword evidence="2" id="KW-1185">Reference proteome</keyword>
<evidence type="ECO:0000313" key="2">
    <source>
        <dbReference type="Proteomes" id="UP000245999"/>
    </source>
</evidence>
<dbReference type="Proteomes" id="UP000245999">
    <property type="component" value="Chromosome"/>
</dbReference>
<dbReference type="Gene3D" id="3.90.1140.10">
    <property type="entry name" value="Cyclic phosphodiesterase"/>
    <property type="match status" value="1"/>
</dbReference>
<dbReference type="EMBL" id="CP029145">
    <property type="protein sequence ID" value="AWM32084.1"/>
    <property type="molecule type" value="Genomic_DNA"/>
</dbReference>
<dbReference type="AlphaFoldDB" id="A0A2Z3GRP5"/>
<protein>
    <submittedName>
        <fullName evidence="1">Mutarotase</fullName>
    </submittedName>
</protein>
<proteinExistence type="predicted"/>
<dbReference type="KEGG" id="hnv:DDQ68_04315"/>
<accession>A0A2Z3GRP5</accession>
<gene>
    <name evidence="1" type="ORF">DDQ68_04315</name>
</gene>
<dbReference type="OrthoDB" id="2326088at2"/>
<dbReference type="SUPFAM" id="SSF55144">
    <property type="entry name" value="LigT-like"/>
    <property type="match status" value="1"/>
</dbReference>
<sequence>MPRMNLQAHYDAMRAAAVHRLAHGQAELDPLIDSPDDDRRGITLLARPPARITAAIETIMADFRRAEPQQYYYPASDVHLTVLSIISCYRGFALPMIDAAAYRAAVREIVGPVRPFGVTFSGLTASPGGIIVQGTPIGPGLAELRDRTRAHFQHSALQQSIDQRYSIQTAHSTIIRFRANILYTKTLLAKIEKYQHHFIGTFEVDEIELVFNDWYQRAASTVLMEKYSLFK</sequence>
<reference evidence="2" key="1">
    <citation type="submission" date="2018-04" db="EMBL/GenBank/DDBJ databases">
        <title>Complete genome of Antarctic heterotrophic bacterium Hymenobacter nivis.</title>
        <authorList>
            <person name="Terashima M."/>
        </authorList>
    </citation>
    <scope>NUCLEOTIDE SEQUENCE [LARGE SCALE GENOMIC DNA]</scope>
    <source>
        <strain evidence="2">NBRC 111535</strain>
    </source>
</reference>
<name>A0A2Z3GRP5_9BACT</name>
<organism evidence="1 2">
    <name type="scientific">Hymenobacter nivis</name>
    <dbReference type="NCBI Taxonomy" id="1850093"/>
    <lineage>
        <taxon>Bacteria</taxon>
        <taxon>Pseudomonadati</taxon>
        <taxon>Bacteroidota</taxon>
        <taxon>Cytophagia</taxon>
        <taxon>Cytophagales</taxon>
        <taxon>Hymenobacteraceae</taxon>
        <taxon>Hymenobacter</taxon>
    </lineage>
</organism>
<evidence type="ECO:0000313" key="1">
    <source>
        <dbReference type="EMBL" id="AWM32084.1"/>
    </source>
</evidence>
<dbReference type="InterPro" id="IPR009097">
    <property type="entry name" value="Cyclic_Pdiesterase"/>
</dbReference>